<dbReference type="AlphaFoldDB" id="A0A3E1IXA8"/>
<reference evidence="2 3" key="1">
    <citation type="submission" date="2016-02" db="EMBL/GenBank/DDBJ databases">
        <title>Gardnerella vaginalis Subgroups Defined by cpn60 Sequencing and Sialidase Activity in Isolates from Canada, Belgium and Kenya.</title>
        <authorList>
            <person name="Schellenberg J."/>
            <person name="Paramel Jayaprakash T."/>
            <person name="Withana Gamage N."/>
            <person name="Patterson M.H."/>
            <person name="Vaneechoutte M."/>
            <person name="Hill J.E."/>
        </authorList>
    </citation>
    <scope>NUCLEOTIDE SEQUENCE [LARGE SCALE GENOMIC DNA]</scope>
    <source>
        <strain evidence="2 3">N144</strain>
    </source>
</reference>
<accession>A0A3E1IXA8</accession>
<protein>
    <submittedName>
        <fullName evidence="2">Phosphoribosylglycinamide synthetase</fullName>
    </submittedName>
</protein>
<evidence type="ECO:0000313" key="3">
    <source>
        <dbReference type="Proteomes" id="UP000258533"/>
    </source>
</evidence>
<feature type="region of interest" description="Disordered" evidence="1">
    <location>
        <begin position="190"/>
        <end position="217"/>
    </location>
</feature>
<dbReference type="EMBL" id="LRTT01000001">
    <property type="protein sequence ID" value="RFD77612.1"/>
    <property type="molecule type" value="Genomic_DNA"/>
</dbReference>
<dbReference type="Proteomes" id="UP000258533">
    <property type="component" value="Unassembled WGS sequence"/>
</dbReference>
<name>A0A3E1IXA8_GARVA</name>
<dbReference type="RefSeq" id="WP_116689570.1">
    <property type="nucleotide sequence ID" value="NZ_JABUHF010000001.1"/>
</dbReference>
<gene>
    <name evidence="2" type="ORF">AXE73_03210</name>
</gene>
<evidence type="ECO:0000256" key="1">
    <source>
        <dbReference type="SAM" id="MobiDB-lite"/>
    </source>
</evidence>
<organism evidence="2 3">
    <name type="scientific">Gardnerella vaginalis</name>
    <dbReference type="NCBI Taxonomy" id="2702"/>
    <lineage>
        <taxon>Bacteria</taxon>
        <taxon>Bacillati</taxon>
        <taxon>Actinomycetota</taxon>
        <taxon>Actinomycetes</taxon>
        <taxon>Bifidobacteriales</taxon>
        <taxon>Bifidobacteriaceae</taxon>
        <taxon>Gardnerella</taxon>
    </lineage>
</organism>
<feature type="compositionally biased region" description="Low complexity" evidence="1">
    <location>
        <begin position="194"/>
        <end position="217"/>
    </location>
</feature>
<comment type="caution">
    <text evidence="2">The sequence shown here is derived from an EMBL/GenBank/DDBJ whole genome shotgun (WGS) entry which is preliminary data.</text>
</comment>
<sequence length="217" mass="23828">MPDTSQSQSSKIAKNQSNEDLRLSISLSNGVSASNVLDALDVAAERLSIVRYVFLVQIEDGIASASQRSSLEYADAVLMGWPDRDNRDVVTPENSEIIDEVNKNLQKMESNIAEFSKLERASLVDNMSEVLVEITECVANIRGVFQPDFALPTFEEIKRVVQDEWNEEMGNINPDKANVASSVIDEAKADDAADASNASNASNANNTRNVRNAFRTN</sequence>
<evidence type="ECO:0000313" key="2">
    <source>
        <dbReference type="EMBL" id="RFD77612.1"/>
    </source>
</evidence>
<proteinExistence type="predicted"/>